<reference evidence="1 2" key="1">
    <citation type="submission" date="2018-11" db="EMBL/GenBank/DDBJ databases">
        <title>Genomic Encyclopedia of Type Strains, Phase IV (KMG-IV): sequencing the most valuable type-strain genomes for metagenomic binning, comparative biology and taxonomic classification.</title>
        <authorList>
            <person name="Goeker M."/>
        </authorList>
    </citation>
    <scope>NUCLEOTIDE SEQUENCE [LARGE SCALE GENOMIC DNA]</scope>
    <source>
        <strain evidence="1 2">DSM 5900</strain>
    </source>
</reference>
<dbReference type="EMBL" id="RJKX01000013">
    <property type="protein sequence ID" value="ROQ00179.1"/>
    <property type="molecule type" value="Genomic_DNA"/>
</dbReference>
<accession>A0A3N1MA97</accession>
<organism evidence="1 2">
    <name type="scientific">Stella humosa</name>
    <dbReference type="NCBI Taxonomy" id="94"/>
    <lineage>
        <taxon>Bacteria</taxon>
        <taxon>Pseudomonadati</taxon>
        <taxon>Pseudomonadota</taxon>
        <taxon>Alphaproteobacteria</taxon>
        <taxon>Rhodospirillales</taxon>
        <taxon>Stellaceae</taxon>
        <taxon>Stella</taxon>
    </lineage>
</organism>
<evidence type="ECO:0000313" key="1">
    <source>
        <dbReference type="EMBL" id="ROQ00179.1"/>
    </source>
</evidence>
<evidence type="ECO:0000313" key="2">
    <source>
        <dbReference type="Proteomes" id="UP000278222"/>
    </source>
</evidence>
<name>A0A3N1MA97_9PROT</name>
<comment type="caution">
    <text evidence="1">The sequence shown here is derived from an EMBL/GenBank/DDBJ whole genome shotgun (WGS) entry which is preliminary data.</text>
</comment>
<proteinExistence type="predicted"/>
<dbReference type="OrthoDB" id="8266310at2"/>
<sequence length="134" mass="14481">MKLSDLATDPVAEQAGVPVEILPGLVVTVRSTATPAYRNAQARLLRPLARLVGAGLAIPAEKQDEIAARLLAEEVLCGWQGLADEGGQAIAFSRERATAIFLDPAHRRFRDLVFEAANTAETFRRQFVADVAKN</sequence>
<dbReference type="RefSeq" id="WP_123689485.1">
    <property type="nucleotide sequence ID" value="NZ_AP019700.1"/>
</dbReference>
<keyword evidence="2" id="KW-1185">Reference proteome</keyword>
<protein>
    <submittedName>
        <fullName evidence="1">Uncharacterized protein</fullName>
    </submittedName>
</protein>
<dbReference type="Proteomes" id="UP000278222">
    <property type="component" value="Unassembled WGS sequence"/>
</dbReference>
<gene>
    <name evidence="1" type="ORF">EDC65_1975</name>
</gene>
<dbReference type="AlphaFoldDB" id="A0A3N1MA97"/>